<name>A0AAE7VP16_9CAUD</name>
<gene>
    <name evidence="1" type="ORF">bas01_0031</name>
</gene>
<accession>A0AAE7VP16</accession>
<keyword evidence="2" id="KW-1185">Reference proteome</keyword>
<evidence type="ECO:0000313" key="2">
    <source>
        <dbReference type="Proteomes" id="UP000827883"/>
    </source>
</evidence>
<organism evidence="1 2">
    <name type="scientific">Escherichia phage AugustePiccard</name>
    <dbReference type="NCBI Taxonomy" id="2851954"/>
    <lineage>
        <taxon>Viruses</taxon>
        <taxon>Duplodnaviria</taxon>
        <taxon>Heunggongvirae</taxon>
        <taxon>Uroviricota</taxon>
        <taxon>Caudoviricetes</taxon>
        <taxon>Drexlerviridae</taxon>
        <taxon>Braunvirinae</taxon>
        <taxon>Augustepiccardvirus</taxon>
        <taxon>Augustepiccardvirus augustepiccard</taxon>
    </lineage>
</organism>
<dbReference type="Proteomes" id="UP000827883">
    <property type="component" value="Segment"/>
</dbReference>
<sequence length="68" mass="8079">MSNLLYQVVITTPKGLRIATEPTIDRDKAWAEYQERCAENALNHGERRIELIRYHCLIINNNYEEFKI</sequence>
<reference evidence="1" key="1">
    <citation type="journal article" date="2021" name="PLoS Biol.">
        <title>Systematic exploration of Escherichia coli phage-host interactions with the BASEL phage collection.</title>
        <authorList>
            <person name="Maffei E."/>
            <person name="Shaidullina A."/>
            <person name="Burkolter M."/>
            <person name="Heyer Y."/>
            <person name="Estermann F."/>
            <person name="Druelle V."/>
            <person name="Sauer P."/>
            <person name="Willi L."/>
            <person name="Michaelis S."/>
            <person name="Hilbi H."/>
            <person name="Thaler D.S."/>
            <person name="Harms A."/>
        </authorList>
    </citation>
    <scope>NUCLEOTIDE SEQUENCE</scope>
    <source>
        <strain evidence="1">Bas01</strain>
    </source>
</reference>
<protein>
    <submittedName>
        <fullName evidence="1">Uncharacterized protein</fullName>
    </submittedName>
</protein>
<evidence type="ECO:0000313" key="1">
    <source>
        <dbReference type="EMBL" id="QXV76162.1"/>
    </source>
</evidence>
<proteinExistence type="predicted"/>
<dbReference type="EMBL" id="MZ501051">
    <property type="protein sequence ID" value="QXV76162.1"/>
    <property type="molecule type" value="Genomic_DNA"/>
</dbReference>